<name>A0ACB7ZSA9_9AGAM</name>
<protein>
    <submittedName>
        <fullName evidence="1">Uncharacterized protein</fullName>
    </submittedName>
</protein>
<dbReference type="Proteomes" id="UP000790377">
    <property type="component" value="Unassembled WGS sequence"/>
</dbReference>
<accession>A0ACB7ZSA9</accession>
<organism evidence="1 2">
    <name type="scientific">Hygrophoropsis aurantiaca</name>
    <dbReference type="NCBI Taxonomy" id="72124"/>
    <lineage>
        <taxon>Eukaryota</taxon>
        <taxon>Fungi</taxon>
        <taxon>Dikarya</taxon>
        <taxon>Basidiomycota</taxon>
        <taxon>Agaricomycotina</taxon>
        <taxon>Agaricomycetes</taxon>
        <taxon>Agaricomycetidae</taxon>
        <taxon>Boletales</taxon>
        <taxon>Coniophorineae</taxon>
        <taxon>Hygrophoropsidaceae</taxon>
        <taxon>Hygrophoropsis</taxon>
    </lineage>
</organism>
<evidence type="ECO:0000313" key="2">
    <source>
        <dbReference type="Proteomes" id="UP000790377"/>
    </source>
</evidence>
<keyword evidence="2" id="KW-1185">Reference proteome</keyword>
<reference evidence="1" key="1">
    <citation type="journal article" date="2021" name="New Phytol.">
        <title>Evolutionary innovations through gain and loss of genes in the ectomycorrhizal Boletales.</title>
        <authorList>
            <person name="Wu G."/>
            <person name="Miyauchi S."/>
            <person name="Morin E."/>
            <person name="Kuo A."/>
            <person name="Drula E."/>
            <person name="Varga T."/>
            <person name="Kohler A."/>
            <person name="Feng B."/>
            <person name="Cao Y."/>
            <person name="Lipzen A."/>
            <person name="Daum C."/>
            <person name="Hundley H."/>
            <person name="Pangilinan J."/>
            <person name="Johnson J."/>
            <person name="Barry K."/>
            <person name="LaButti K."/>
            <person name="Ng V."/>
            <person name="Ahrendt S."/>
            <person name="Min B."/>
            <person name="Choi I.G."/>
            <person name="Park H."/>
            <person name="Plett J.M."/>
            <person name="Magnuson J."/>
            <person name="Spatafora J.W."/>
            <person name="Nagy L.G."/>
            <person name="Henrissat B."/>
            <person name="Grigoriev I.V."/>
            <person name="Yang Z.L."/>
            <person name="Xu J."/>
            <person name="Martin F.M."/>
        </authorList>
    </citation>
    <scope>NUCLEOTIDE SEQUENCE</scope>
    <source>
        <strain evidence="1">ATCC 28755</strain>
    </source>
</reference>
<dbReference type="EMBL" id="MU268675">
    <property type="protein sequence ID" value="KAH7903960.1"/>
    <property type="molecule type" value="Genomic_DNA"/>
</dbReference>
<sequence>MHPALLIQDIQYCILDQILSKKTINAFARSCKAFTETALDTQWRDLDSFTRLIECMPHDLWNRDIICSRLDGIDEHTFKLCRHMLPSDWAIFQKYSHRVRSVTGPSVLGYPTFIMDDSCFLGLCAPSTPVPLLPHLTSLNWSLGSHSDILALSRLISPCLTSLTVRIRSSYRLSLEGQTASVIPLNRTNSSHEPFAVDGDKVSPFHLLERLERSIDKLQDLDHISWRHLGSEAILSLARLPALTSAELVIPEDFPLFIKAFHSDPHPLTGKHTFSRMRKLRLACPSPTSLTAFLNHFDLPLVETIHLMCTDSLRGIQESFAPLVSSLSSNIIGAIHIHDTLPIFSPGQSAFPLLGFHELRPFLQFSGLQILNLTLKCQIALDDAMLLTMADAWPHISILCLNARGPWGPGSHITLSTFNQLLERCPKLEQTYLPIDFTPIDSPDFDPHSVADLHRTASKYSQFWFGPYKVIHPHTVARYLAAILPISASISMSSSGLEGNEKQEYRTSFMQTSRFYRDLRREANYVQDDSIYHRYIPFL</sequence>
<comment type="caution">
    <text evidence="1">The sequence shown here is derived from an EMBL/GenBank/DDBJ whole genome shotgun (WGS) entry which is preliminary data.</text>
</comment>
<gene>
    <name evidence="1" type="ORF">BJ138DRAFT_50503</name>
</gene>
<evidence type="ECO:0000313" key="1">
    <source>
        <dbReference type="EMBL" id="KAH7903960.1"/>
    </source>
</evidence>
<proteinExistence type="predicted"/>